<dbReference type="Proteomes" id="UP001595799">
    <property type="component" value="Unassembled WGS sequence"/>
</dbReference>
<evidence type="ECO:0000256" key="2">
    <source>
        <dbReference type="ARBA" id="ARBA00022448"/>
    </source>
</evidence>
<comment type="subunit">
    <text evidence="9">The complex comprises the extracytoplasmic solute receptor protein and the two transmembrane proteins.</text>
</comment>
<evidence type="ECO:0000256" key="1">
    <source>
        <dbReference type="ARBA" id="ARBA00004429"/>
    </source>
</evidence>
<feature type="transmembrane region" description="Helical" evidence="9">
    <location>
        <begin position="51"/>
        <end position="68"/>
    </location>
</feature>
<evidence type="ECO:0000256" key="6">
    <source>
        <dbReference type="ARBA" id="ARBA00022989"/>
    </source>
</evidence>
<feature type="transmembrane region" description="Helical" evidence="9">
    <location>
        <begin position="12"/>
        <end position="31"/>
    </location>
</feature>
<dbReference type="PANTHER" id="PTHR35011:SF2">
    <property type="entry name" value="2,3-DIKETO-L-GULONATE TRAP TRANSPORTER SMALL PERMEASE PROTEIN YIAM"/>
    <property type="match status" value="1"/>
</dbReference>
<sequence>MRWLLRIHDGLTQLTFWVSAASVAYLTLVTAWEVVGRYFLRMPSDWAPDTAAVSFAFVTFLAAPMLTWKGGHAAMTAVVDHVPQGVSLWMRRLTLLLAVLVCGLCAWFGAQETFRLYTRGVTMITVTPIQKWWVMITVVYALASMALYFLRHLGATFMQSPSAPAESRDGKPVGEELS</sequence>
<evidence type="ECO:0000313" key="11">
    <source>
        <dbReference type="EMBL" id="MFC4352034.1"/>
    </source>
</evidence>
<comment type="function">
    <text evidence="9">Part of the tripartite ATP-independent periplasmic (TRAP) transport system.</text>
</comment>
<evidence type="ECO:0000256" key="3">
    <source>
        <dbReference type="ARBA" id="ARBA00022475"/>
    </source>
</evidence>
<dbReference type="InterPro" id="IPR055348">
    <property type="entry name" value="DctQ"/>
</dbReference>
<evidence type="ECO:0000256" key="4">
    <source>
        <dbReference type="ARBA" id="ARBA00022519"/>
    </source>
</evidence>
<keyword evidence="2 9" id="KW-0813">Transport</keyword>
<feature type="transmembrane region" description="Helical" evidence="9">
    <location>
        <begin position="130"/>
        <end position="150"/>
    </location>
</feature>
<dbReference type="Pfam" id="PF04290">
    <property type="entry name" value="DctQ"/>
    <property type="match status" value="1"/>
</dbReference>
<name>A0ABV8ULR6_9PROT</name>
<dbReference type="InterPro" id="IPR007387">
    <property type="entry name" value="TRAP_DctQ"/>
</dbReference>
<evidence type="ECO:0000313" key="12">
    <source>
        <dbReference type="Proteomes" id="UP001595799"/>
    </source>
</evidence>
<dbReference type="EMBL" id="JBHSCW010000005">
    <property type="protein sequence ID" value="MFC4352034.1"/>
    <property type="molecule type" value="Genomic_DNA"/>
</dbReference>
<proteinExistence type="inferred from homology"/>
<accession>A0ABV8ULR6</accession>
<dbReference type="RefSeq" id="WP_382422384.1">
    <property type="nucleotide sequence ID" value="NZ_JBHSCW010000005.1"/>
</dbReference>
<keyword evidence="6 9" id="KW-1133">Transmembrane helix</keyword>
<keyword evidence="4 9" id="KW-0997">Cell inner membrane</keyword>
<feature type="transmembrane region" description="Helical" evidence="9">
    <location>
        <begin position="89"/>
        <end position="110"/>
    </location>
</feature>
<evidence type="ECO:0000256" key="9">
    <source>
        <dbReference type="RuleBase" id="RU369079"/>
    </source>
</evidence>
<comment type="caution">
    <text evidence="11">The sequence shown here is derived from an EMBL/GenBank/DDBJ whole genome shotgun (WGS) entry which is preliminary data.</text>
</comment>
<evidence type="ECO:0000259" key="10">
    <source>
        <dbReference type="Pfam" id="PF04290"/>
    </source>
</evidence>
<keyword evidence="3" id="KW-1003">Cell membrane</keyword>
<keyword evidence="12" id="KW-1185">Reference proteome</keyword>
<evidence type="ECO:0000256" key="7">
    <source>
        <dbReference type="ARBA" id="ARBA00023136"/>
    </source>
</evidence>
<protein>
    <recommendedName>
        <fullName evidence="9">TRAP transporter small permease protein</fullName>
    </recommendedName>
</protein>
<reference evidence="12" key="1">
    <citation type="journal article" date="2019" name="Int. J. Syst. Evol. Microbiol.">
        <title>The Global Catalogue of Microorganisms (GCM) 10K type strain sequencing project: providing services to taxonomists for standard genome sequencing and annotation.</title>
        <authorList>
            <consortium name="The Broad Institute Genomics Platform"/>
            <consortium name="The Broad Institute Genome Sequencing Center for Infectious Disease"/>
            <person name="Wu L."/>
            <person name="Ma J."/>
        </authorList>
    </citation>
    <scope>NUCLEOTIDE SEQUENCE [LARGE SCALE GENOMIC DNA]</scope>
    <source>
        <strain evidence="12">CECT 8472</strain>
    </source>
</reference>
<comment type="subcellular location">
    <subcellularLocation>
        <location evidence="1 9">Cell inner membrane</location>
        <topology evidence="1 9">Multi-pass membrane protein</topology>
    </subcellularLocation>
</comment>
<dbReference type="PANTHER" id="PTHR35011">
    <property type="entry name" value="2,3-DIKETO-L-GULONATE TRAP TRANSPORTER SMALL PERMEASE PROTEIN YIAM"/>
    <property type="match status" value="1"/>
</dbReference>
<keyword evidence="5 9" id="KW-0812">Transmembrane</keyword>
<gene>
    <name evidence="11" type="ORF">ACFOW6_10825</name>
</gene>
<evidence type="ECO:0000256" key="8">
    <source>
        <dbReference type="ARBA" id="ARBA00038436"/>
    </source>
</evidence>
<keyword evidence="7 9" id="KW-0472">Membrane</keyword>
<feature type="domain" description="Tripartite ATP-independent periplasmic transporters DctQ component" evidence="10">
    <location>
        <begin position="26"/>
        <end position="153"/>
    </location>
</feature>
<organism evidence="11 12">
    <name type="scientific">Fodinicurvata halophila</name>
    <dbReference type="NCBI Taxonomy" id="1419723"/>
    <lineage>
        <taxon>Bacteria</taxon>
        <taxon>Pseudomonadati</taxon>
        <taxon>Pseudomonadota</taxon>
        <taxon>Alphaproteobacteria</taxon>
        <taxon>Rhodospirillales</taxon>
        <taxon>Rhodovibrionaceae</taxon>
        <taxon>Fodinicurvata</taxon>
    </lineage>
</organism>
<comment type="similarity">
    <text evidence="8 9">Belongs to the TRAP transporter small permease family.</text>
</comment>
<evidence type="ECO:0000256" key="5">
    <source>
        <dbReference type="ARBA" id="ARBA00022692"/>
    </source>
</evidence>